<evidence type="ECO:0000313" key="1">
    <source>
        <dbReference type="EMBL" id="GII01401.1"/>
    </source>
</evidence>
<dbReference type="AlphaFoldDB" id="A0A8J3SX94"/>
<dbReference type="EMBL" id="BOOK01000024">
    <property type="protein sequence ID" value="GII01401.1"/>
    <property type="molecule type" value="Genomic_DNA"/>
</dbReference>
<evidence type="ECO:0000313" key="2">
    <source>
        <dbReference type="Proteomes" id="UP000634476"/>
    </source>
</evidence>
<name>A0A8J3SX94_9ACTN</name>
<protein>
    <submittedName>
        <fullName evidence="1">Uncharacterized protein</fullName>
    </submittedName>
</protein>
<proteinExistence type="predicted"/>
<organism evidence="1 2">
    <name type="scientific">Planobispora takensis</name>
    <dbReference type="NCBI Taxonomy" id="1367882"/>
    <lineage>
        <taxon>Bacteria</taxon>
        <taxon>Bacillati</taxon>
        <taxon>Actinomycetota</taxon>
        <taxon>Actinomycetes</taxon>
        <taxon>Streptosporangiales</taxon>
        <taxon>Streptosporangiaceae</taxon>
        <taxon>Planobispora</taxon>
    </lineage>
</organism>
<keyword evidence="2" id="KW-1185">Reference proteome</keyword>
<dbReference type="Proteomes" id="UP000634476">
    <property type="component" value="Unassembled WGS sequence"/>
</dbReference>
<accession>A0A8J3SX94</accession>
<reference evidence="1" key="1">
    <citation type="submission" date="2021-01" db="EMBL/GenBank/DDBJ databases">
        <title>Whole genome shotgun sequence of Planobispora takensis NBRC 109077.</title>
        <authorList>
            <person name="Komaki H."/>
            <person name="Tamura T."/>
        </authorList>
    </citation>
    <scope>NUCLEOTIDE SEQUENCE</scope>
    <source>
        <strain evidence="1">NBRC 109077</strain>
    </source>
</reference>
<comment type="caution">
    <text evidence="1">The sequence shown here is derived from an EMBL/GenBank/DDBJ whole genome shotgun (WGS) entry which is preliminary data.</text>
</comment>
<gene>
    <name evidence="1" type="ORF">Pta02_34090</name>
</gene>
<sequence>MTPRSGFETVVPAHGRPVAVHETGGAGHDALAASASVLKPIPKPILKEPGA</sequence>